<evidence type="ECO:0000259" key="1">
    <source>
        <dbReference type="PROSITE" id="PS51184"/>
    </source>
</evidence>
<dbReference type="Proteomes" id="UP001554567">
    <property type="component" value="Unassembled WGS sequence"/>
</dbReference>
<dbReference type="EMBL" id="JBFKZN010000006">
    <property type="protein sequence ID" value="MEW5289964.1"/>
    <property type="molecule type" value="Genomic_DNA"/>
</dbReference>
<dbReference type="Pfam" id="PF13621">
    <property type="entry name" value="Cupin_8"/>
    <property type="match status" value="1"/>
</dbReference>
<dbReference type="PROSITE" id="PS51184">
    <property type="entry name" value="JMJC"/>
    <property type="match status" value="1"/>
</dbReference>
<evidence type="ECO:0000313" key="3">
    <source>
        <dbReference type="Proteomes" id="UP001554567"/>
    </source>
</evidence>
<comment type="caution">
    <text evidence="2">The sequence shown here is derived from an EMBL/GenBank/DDBJ whole genome shotgun (WGS) entry which is preliminary data.</text>
</comment>
<organism evidence="2 3">
    <name type="scientific">Erwinia papayae</name>
    <dbReference type="NCBI Taxonomy" id="206499"/>
    <lineage>
        <taxon>Bacteria</taxon>
        <taxon>Pseudomonadati</taxon>
        <taxon>Pseudomonadota</taxon>
        <taxon>Gammaproteobacteria</taxon>
        <taxon>Enterobacterales</taxon>
        <taxon>Erwiniaceae</taxon>
        <taxon>Erwinia</taxon>
    </lineage>
</organism>
<dbReference type="InterPro" id="IPR003347">
    <property type="entry name" value="JmjC_dom"/>
</dbReference>
<dbReference type="RefSeq" id="WP_367167646.1">
    <property type="nucleotide sequence ID" value="NZ_JBFKZN010000006.1"/>
</dbReference>
<accession>A0ABV3N2B6</accession>
<proteinExistence type="predicted"/>
<protein>
    <submittedName>
        <fullName evidence="2">Cupin-like domain-containing protein</fullName>
    </submittedName>
</protein>
<dbReference type="InterPro" id="IPR041667">
    <property type="entry name" value="Cupin_8"/>
</dbReference>
<dbReference type="SUPFAM" id="SSF51197">
    <property type="entry name" value="Clavaminate synthase-like"/>
    <property type="match status" value="1"/>
</dbReference>
<name>A0ABV3N2B6_9GAMM</name>
<gene>
    <name evidence="2" type="ORF">ABW286_12345</name>
</gene>
<dbReference type="PANTHER" id="PTHR12461:SF105">
    <property type="entry name" value="HYPOXIA-INDUCIBLE FACTOR 1-ALPHA INHIBITOR"/>
    <property type="match status" value="1"/>
</dbReference>
<sequence length="350" mass="40274">MMNIKVDRIKLPEKKVFDEEVLHSLRPVVITNLFEGEAIREINTREKVIEHFGDMSVGIQNEYGEAYRKQAENSTSSPGSASGNQTLTVVQYLKFLETNPDTKMMCIEFASPEELKATYQIPEVCHAEKGESSKFVNQCFIGNKGNFAHIHIDKAGTHGFLYQVFGRKRFITWPQSAAHKLAPFTQIAGWSLENFTDEDRKAFLDFTGGCEVILEAGECMYVPALSWHYVDYIEDSMSVSLRFRRSDYITRLANICFPDLYYQGIGYKFSHPEDAKKNEPLLHKLEAQWDKFYEDGVQKVNDARALAKDIYQQLYPSAPQKSYFLDYQDFMPPLLPEFLDANNPLRPKHN</sequence>
<feature type="domain" description="JmjC" evidence="1">
    <location>
        <begin position="110"/>
        <end position="260"/>
    </location>
</feature>
<dbReference type="PANTHER" id="PTHR12461">
    <property type="entry name" value="HYPOXIA-INDUCIBLE FACTOR 1 ALPHA INHIBITOR-RELATED"/>
    <property type="match status" value="1"/>
</dbReference>
<evidence type="ECO:0000313" key="2">
    <source>
        <dbReference type="EMBL" id="MEW5289964.1"/>
    </source>
</evidence>
<reference evidence="2 3" key="1">
    <citation type="submission" date="2024-07" db="EMBL/GenBank/DDBJ databases">
        <authorList>
            <person name="Dulla G.F.J."/>
            <person name="Delorm J.G."/>
        </authorList>
    </citation>
    <scope>NUCLEOTIDE SEQUENCE [LARGE SCALE GENOMIC DNA]</scope>
    <source>
        <strain evidence="2 3">JGD 233</strain>
    </source>
</reference>
<keyword evidence="3" id="KW-1185">Reference proteome</keyword>
<dbReference type="Gene3D" id="2.60.120.650">
    <property type="entry name" value="Cupin"/>
    <property type="match status" value="1"/>
</dbReference>